<evidence type="ECO:0000256" key="1">
    <source>
        <dbReference type="ARBA" id="ARBA00005417"/>
    </source>
</evidence>
<dbReference type="InterPro" id="IPR050086">
    <property type="entry name" value="MetN_ABC_transporter-like"/>
</dbReference>
<dbReference type="Gene3D" id="3.40.50.300">
    <property type="entry name" value="P-loop containing nucleotide triphosphate hydrolases"/>
    <property type="match status" value="1"/>
</dbReference>
<dbReference type="PANTHER" id="PTHR43166">
    <property type="entry name" value="AMINO ACID IMPORT ATP-BINDING PROTEIN"/>
    <property type="match status" value="1"/>
</dbReference>
<reference evidence="6 7" key="1">
    <citation type="journal article" date="2015" name="Genome Announc.">
        <title>Expanding the biotechnology potential of lactobacilli through comparative genomics of 213 strains and associated genera.</title>
        <authorList>
            <person name="Sun Z."/>
            <person name="Harris H.M."/>
            <person name="McCann A."/>
            <person name="Guo C."/>
            <person name="Argimon S."/>
            <person name="Zhang W."/>
            <person name="Yang X."/>
            <person name="Jeffery I.B."/>
            <person name="Cooney J.C."/>
            <person name="Kagawa T.F."/>
            <person name="Liu W."/>
            <person name="Song Y."/>
            <person name="Salvetti E."/>
            <person name="Wrobel A."/>
            <person name="Rasinkangas P."/>
            <person name="Parkhill J."/>
            <person name="Rea M.C."/>
            <person name="O'Sullivan O."/>
            <person name="Ritari J."/>
            <person name="Douillard F.P."/>
            <person name="Paul Ross R."/>
            <person name="Yang R."/>
            <person name="Briner A.E."/>
            <person name="Felis G.E."/>
            <person name="de Vos W.M."/>
            <person name="Barrangou R."/>
            <person name="Klaenhammer T.R."/>
            <person name="Caufield P.W."/>
            <person name="Cui Y."/>
            <person name="Zhang H."/>
            <person name="O'Toole P.W."/>
        </authorList>
    </citation>
    <scope>NUCLEOTIDE SEQUENCE [LARGE SCALE GENOMIC DNA]</scope>
    <source>
        <strain evidence="6 7">DSM 23365</strain>
    </source>
</reference>
<dbReference type="InterPro" id="IPR030679">
    <property type="entry name" value="ABC_ATPase_HisP-typ"/>
</dbReference>
<dbReference type="CDD" id="cd03262">
    <property type="entry name" value="ABC_HisP_GlnQ"/>
    <property type="match status" value="1"/>
</dbReference>
<evidence type="ECO:0000313" key="7">
    <source>
        <dbReference type="Proteomes" id="UP000051442"/>
    </source>
</evidence>
<evidence type="ECO:0000256" key="3">
    <source>
        <dbReference type="ARBA" id="ARBA00022741"/>
    </source>
</evidence>
<dbReference type="InterPro" id="IPR017871">
    <property type="entry name" value="ABC_transporter-like_CS"/>
</dbReference>
<keyword evidence="7" id="KW-1185">Reference proteome</keyword>
<dbReference type="PROSITE" id="PS50893">
    <property type="entry name" value="ABC_TRANSPORTER_2"/>
    <property type="match status" value="1"/>
</dbReference>
<dbReference type="GO" id="GO:0005524">
    <property type="term" value="F:ATP binding"/>
    <property type="evidence" value="ECO:0007669"/>
    <property type="project" value="UniProtKB-KW"/>
</dbReference>
<dbReference type="AlphaFoldDB" id="A0A0R2EQX5"/>
<comment type="similarity">
    <text evidence="1">Belongs to the ABC transporter superfamily.</text>
</comment>
<dbReference type="EMBL" id="AYZM01000173">
    <property type="protein sequence ID" value="KRN17579.1"/>
    <property type="molecule type" value="Genomic_DNA"/>
</dbReference>
<dbReference type="Proteomes" id="UP000051442">
    <property type="component" value="Unassembled WGS sequence"/>
</dbReference>
<dbReference type="STRING" id="1423804.FD14_GL002601"/>
<dbReference type="PATRIC" id="fig|1423804.4.peg.2813"/>
<keyword evidence="3" id="KW-0547">Nucleotide-binding</keyword>
<evidence type="ECO:0000259" key="5">
    <source>
        <dbReference type="PROSITE" id="PS50893"/>
    </source>
</evidence>
<accession>A0A0R2EQX5</accession>
<dbReference type="FunFam" id="3.40.50.300:FF:000020">
    <property type="entry name" value="Amino acid ABC transporter ATP-binding component"/>
    <property type="match status" value="1"/>
</dbReference>
<dbReference type="PIRSF" id="PIRSF039085">
    <property type="entry name" value="ABC_ATPase_HisP"/>
    <property type="match status" value="1"/>
</dbReference>
<dbReference type="InterPro" id="IPR027417">
    <property type="entry name" value="P-loop_NTPase"/>
</dbReference>
<dbReference type="GO" id="GO:0015424">
    <property type="term" value="F:ABC-type amino acid transporter activity"/>
    <property type="evidence" value="ECO:0007669"/>
    <property type="project" value="InterPro"/>
</dbReference>
<dbReference type="SMART" id="SM00382">
    <property type="entry name" value="AAA"/>
    <property type="match status" value="1"/>
</dbReference>
<sequence length="248" mass="28025">MQMAEQILSVAHLEKSYQKRHVLHDINFSIAKGEVVALLGPSGSGKSTLIRCLNGLEEYQQGTLTFNGEEVTPTEKNWQQLRQKIGMVFQSYDLFPNLTVLDNILLGPVKVQHQSREEAKATAEKLLDQVGLREYENSYPRQLSGGQKQRIAIVRALALNPELMLFDEVTASLDPEMVRGVLNIITELAQDSNMTMIVVTHEMNFAKQIADRVLFLEDGKILEQTPGKQFFEDPQTDRAKAFLESMDF</sequence>
<name>A0A0R2EQX5_9LACO</name>
<keyword evidence="4 6" id="KW-0067">ATP-binding</keyword>
<evidence type="ECO:0000256" key="2">
    <source>
        <dbReference type="ARBA" id="ARBA00022448"/>
    </source>
</evidence>
<proteinExistence type="inferred from homology"/>
<evidence type="ECO:0000313" key="6">
    <source>
        <dbReference type="EMBL" id="KRN17579.1"/>
    </source>
</evidence>
<feature type="domain" description="ABC transporter" evidence="5">
    <location>
        <begin position="8"/>
        <end position="243"/>
    </location>
</feature>
<evidence type="ECO:0000256" key="4">
    <source>
        <dbReference type="ARBA" id="ARBA00022840"/>
    </source>
</evidence>
<dbReference type="PANTHER" id="PTHR43166:SF4">
    <property type="entry name" value="PHOSPHONATES IMPORT ATP-BINDING PROTEIN PHNC"/>
    <property type="match status" value="1"/>
</dbReference>
<keyword evidence="2" id="KW-0813">Transport</keyword>
<dbReference type="SUPFAM" id="SSF52540">
    <property type="entry name" value="P-loop containing nucleoside triphosphate hydrolases"/>
    <property type="match status" value="1"/>
</dbReference>
<dbReference type="InterPro" id="IPR003439">
    <property type="entry name" value="ABC_transporter-like_ATP-bd"/>
</dbReference>
<dbReference type="GO" id="GO:0016887">
    <property type="term" value="F:ATP hydrolysis activity"/>
    <property type="evidence" value="ECO:0007669"/>
    <property type="project" value="InterPro"/>
</dbReference>
<comment type="caution">
    <text evidence="6">The sequence shown here is derived from an EMBL/GenBank/DDBJ whole genome shotgun (WGS) entry which is preliminary data.</text>
</comment>
<dbReference type="Pfam" id="PF00005">
    <property type="entry name" value="ABC_tran"/>
    <property type="match status" value="1"/>
</dbReference>
<dbReference type="PROSITE" id="PS00211">
    <property type="entry name" value="ABC_TRANSPORTER_1"/>
    <property type="match status" value="1"/>
</dbReference>
<organism evidence="6 7">
    <name type="scientific">Secundilactobacillus similis DSM 23365 = JCM 2765</name>
    <dbReference type="NCBI Taxonomy" id="1423804"/>
    <lineage>
        <taxon>Bacteria</taxon>
        <taxon>Bacillati</taxon>
        <taxon>Bacillota</taxon>
        <taxon>Bacilli</taxon>
        <taxon>Lactobacillales</taxon>
        <taxon>Lactobacillaceae</taxon>
        <taxon>Secundilactobacillus</taxon>
    </lineage>
</organism>
<gene>
    <name evidence="6" type="ORF">FD14_GL002601</name>
</gene>
<dbReference type="InterPro" id="IPR003593">
    <property type="entry name" value="AAA+_ATPase"/>
</dbReference>
<protein>
    <submittedName>
        <fullName evidence="6">Arginine ABC transporter, ATP-binding protein ArtM</fullName>
    </submittedName>
</protein>